<evidence type="ECO:0000256" key="6">
    <source>
        <dbReference type="PROSITE-ProRule" id="PRU00433"/>
    </source>
</evidence>
<dbReference type="PRINTS" id="PR00605">
    <property type="entry name" value="CYTCHROMECIC"/>
</dbReference>
<name>A0AAP9Y8Y0_BURGL</name>
<evidence type="ECO:0000313" key="9">
    <source>
        <dbReference type="Proteomes" id="UP000594892"/>
    </source>
</evidence>
<dbReference type="InterPro" id="IPR009056">
    <property type="entry name" value="Cyt_c-like_dom"/>
</dbReference>
<organism evidence="8 9">
    <name type="scientific">Burkholderia glumae</name>
    <name type="common">Pseudomonas glumae</name>
    <dbReference type="NCBI Taxonomy" id="337"/>
    <lineage>
        <taxon>Bacteria</taxon>
        <taxon>Pseudomonadati</taxon>
        <taxon>Pseudomonadota</taxon>
        <taxon>Betaproteobacteria</taxon>
        <taxon>Burkholderiales</taxon>
        <taxon>Burkholderiaceae</taxon>
        <taxon>Burkholderia</taxon>
    </lineage>
</organism>
<keyword evidence="3 6" id="KW-0479">Metal-binding</keyword>
<dbReference type="Gene3D" id="1.10.760.10">
    <property type="entry name" value="Cytochrome c-like domain"/>
    <property type="match status" value="3"/>
</dbReference>
<feature type="domain" description="Cytochrome c" evidence="7">
    <location>
        <begin position="454"/>
        <end position="546"/>
    </location>
</feature>
<keyword evidence="4" id="KW-0249">Electron transport</keyword>
<evidence type="ECO:0000313" key="8">
    <source>
        <dbReference type="EMBL" id="QPQ93615.1"/>
    </source>
</evidence>
<reference evidence="8 9" key="1">
    <citation type="submission" date="2020-12" db="EMBL/GenBank/DDBJ databases">
        <title>FDA dAtabase for Regulatory Grade micrObial Sequences (FDA-ARGOS): Supporting development and validation of Infectious Disease Dx tests.</title>
        <authorList>
            <person name="Minogue T."/>
            <person name="Wolcott M."/>
            <person name="Wasieloski L."/>
            <person name="Aguilar W."/>
            <person name="Moore D."/>
            <person name="Jaissle J."/>
            <person name="Tallon L."/>
            <person name="Sadzewicz L."/>
            <person name="Zhao X."/>
            <person name="Boylan J."/>
            <person name="Ott S."/>
            <person name="Bowen H."/>
            <person name="Vavikolanu K."/>
            <person name="Mehta A."/>
            <person name="Aluvathingal J."/>
            <person name="Nadendla S."/>
            <person name="Yan Y."/>
            <person name="Sichtig H."/>
        </authorList>
    </citation>
    <scope>NUCLEOTIDE SEQUENCE [LARGE SCALE GENOMIC DNA]</scope>
    <source>
        <strain evidence="8 9">FDAARGOS_949</strain>
    </source>
</reference>
<evidence type="ECO:0000259" key="7">
    <source>
        <dbReference type="PROSITE" id="PS51007"/>
    </source>
</evidence>
<accession>A0AAP9Y8Y0</accession>
<evidence type="ECO:0000256" key="2">
    <source>
        <dbReference type="ARBA" id="ARBA00022617"/>
    </source>
</evidence>
<dbReference type="PANTHER" id="PTHR35008">
    <property type="entry name" value="BLL4482 PROTEIN-RELATED"/>
    <property type="match status" value="1"/>
</dbReference>
<dbReference type="Pfam" id="PF00034">
    <property type="entry name" value="Cytochrom_C"/>
    <property type="match status" value="3"/>
</dbReference>
<dbReference type="SUPFAM" id="SSF46626">
    <property type="entry name" value="Cytochrome c"/>
    <property type="match status" value="3"/>
</dbReference>
<dbReference type="PROSITE" id="PS51007">
    <property type="entry name" value="CYTC"/>
    <property type="match status" value="3"/>
</dbReference>
<dbReference type="GO" id="GO:0020037">
    <property type="term" value="F:heme binding"/>
    <property type="evidence" value="ECO:0007669"/>
    <property type="project" value="InterPro"/>
</dbReference>
<feature type="domain" description="Cytochrome c" evidence="7">
    <location>
        <begin position="314"/>
        <end position="427"/>
    </location>
</feature>
<keyword evidence="2 6" id="KW-0349">Heme</keyword>
<dbReference type="InterPro" id="IPR008168">
    <property type="entry name" value="Cyt_C_IC"/>
</dbReference>
<evidence type="ECO:0000256" key="5">
    <source>
        <dbReference type="ARBA" id="ARBA00023004"/>
    </source>
</evidence>
<evidence type="ECO:0000256" key="3">
    <source>
        <dbReference type="ARBA" id="ARBA00022723"/>
    </source>
</evidence>
<proteinExistence type="predicted"/>
<protein>
    <submittedName>
        <fullName evidence="8">Cytochrome c</fullName>
    </submittedName>
</protein>
<dbReference type="PANTHER" id="PTHR35008:SF8">
    <property type="entry name" value="ALCOHOL DEHYDROGENASE CYTOCHROME C SUBUNIT"/>
    <property type="match status" value="1"/>
</dbReference>
<feature type="domain" description="Cytochrome c" evidence="7">
    <location>
        <begin position="168"/>
        <end position="271"/>
    </location>
</feature>
<dbReference type="InterPro" id="IPR051459">
    <property type="entry name" value="Cytochrome_c-type_DH"/>
</dbReference>
<dbReference type="InterPro" id="IPR036909">
    <property type="entry name" value="Cyt_c-like_dom_sf"/>
</dbReference>
<keyword evidence="1" id="KW-0813">Transport</keyword>
<dbReference type="Proteomes" id="UP000594892">
    <property type="component" value="Chromosome 2"/>
</dbReference>
<keyword evidence="5 6" id="KW-0408">Iron</keyword>
<dbReference type="GO" id="GO:0009055">
    <property type="term" value="F:electron transfer activity"/>
    <property type="evidence" value="ECO:0007669"/>
    <property type="project" value="InterPro"/>
</dbReference>
<sequence>MPCAVAALDAGGGRPARRARALEPADAGLADAGRHRLRRARSGAGARAAAAVRRRAGRAGRRRVGAGARLHRLGRASGVARRARRQPAVSRAMRAAGRARLRCRTRIYRHGVSLRCTLPAMVRHTLPGTGPLARIATAWLAAGALFGCHQPAPPAEPVEPAAASAPAALIERGRYLATAADCAACHDGAEHQPLAGGLPVNSPFGPIYAPNLTPDPVHGIGRYTYEQFDAALRRGVRADGARLYPAMPYASYAKLDDADTRALYAYLMHGVTPSSNAVRATRLPFPFDQRWGLAVWSALFGNHARFVPSPAHSAAWNRGAYLVQGAGHCGACHTPRGPAYNERGYDEHSRAYLTGGLNDHWFAPNLTGAPRDGLGRWSADDIAGFLATGHARGGAAFGAMAPVVTDSTSRLTDGDRRAIAVYLKSLPAQPTAATNPFGIGLPRAVPAGPAGAGGRQLPGAGLYASFCARCHGTDGGGRGSQVPPLAGNPVVVADDATSAIRIVVEGYTPPPGSPGPAADSRAMPAMAGKLSSDEIAEVLSFVRGAWGNRAAPVATREVQALRAAIHR</sequence>
<evidence type="ECO:0000256" key="1">
    <source>
        <dbReference type="ARBA" id="ARBA00022448"/>
    </source>
</evidence>
<dbReference type="AlphaFoldDB" id="A0AAP9Y8Y0"/>
<evidence type="ECO:0000256" key="4">
    <source>
        <dbReference type="ARBA" id="ARBA00022982"/>
    </source>
</evidence>
<gene>
    <name evidence="8" type="ORF">I6H06_15415</name>
</gene>
<dbReference type="GO" id="GO:0005506">
    <property type="term" value="F:iron ion binding"/>
    <property type="evidence" value="ECO:0007669"/>
    <property type="project" value="InterPro"/>
</dbReference>
<dbReference type="EMBL" id="CP065601">
    <property type="protein sequence ID" value="QPQ93615.1"/>
    <property type="molecule type" value="Genomic_DNA"/>
</dbReference>